<evidence type="ECO:0000259" key="4">
    <source>
        <dbReference type="Pfam" id="PF00248"/>
    </source>
</evidence>
<evidence type="ECO:0000256" key="2">
    <source>
        <dbReference type="PIRSR" id="PIRSR000097-2"/>
    </source>
</evidence>
<gene>
    <name evidence="6" type="primary">HaOG206024</name>
    <name evidence="6" type="ORF">B5X24_HaOG206024</name>
</gene>
<feature type="binding site" evidence="2">
    <location>
        <position position="113"/>
    </location>
    <ligand>
        <name>substrate</name>
    </ligand>
</feature>
<proteinExistence type="evidence at transcript level"/>
<dbReference type="PIRSF" id="PIRSF000097">
    <property type="entry name" value="AKR"/>
    <property type="match status" value="1"/>
</dbReference>
<reference evidence="5" key="1">
    <citation type="submission" date="2014-11" db="EMBL/GenBank/DDBJ databases">
        <title>Identification and comparison of genes expressed in the sex pheromone glands of two Helicoverpa species reveal different biosynthesis pathways.</title>
        <authorList>
            <person name="Li Z."/>
        </authorList>
    </citation>
    <scope>NUCLEOTIDE SEQUENCE</scope>
</reference>
<dbReference type="Pfam" id="PF00248">
    <property type="entry name" value="Aldo_ket_red"/>
    <property type="match status" value="1"/>
</dbReference>
<dbReference type="Proteomes" id="UP000249218">
    <property type="component" value="Unassembled WGS sequence"/>
</dbReference>
<dbReference type="Gene3D" id="3.20.20.100">
    <property type="entry name" value="NADP-dependent oxidoreductase domain"/>
    <property type="match status" value="1"/>
</dbReference>
<evidence type="ECO:0000313" key="6">
    <source>
        <dbReference type="EMBL" id="PZC75483.1"/>
    </source>
</evidence>
<dbReference type="OMA" id="LFITTKW"/>
<dbReference type="OrthoDB" id="416253at2759"/>
<feature type="active site" description="Proton donor" evidence="1">
    <location>
        <position position="51"/>
    </location>
</feature>
<dbReference type="GO" id="GO:0016491">
    <property type="term" value="F:oxidoreductase activity"/>
    <property type="evidence" value="ECO:0007669"/>
    <property type="project" value="InterPro"/>
</dbReference>
<keyword evidence="7" id="KW-1185">Reference proteome</keyword>
<dbReference type="EMBL" id="KP237883">
    <property type="protein sequence ID" value="AKD01736.1"/>
    <property type="molecule type" value="mRNA"/>
</dbReference>
<reference evidence="6" key="3">
    <citation type="submission" date="2017-05" db="EMBL/GenBank/DDBJ databases">
        <authorList>
            <person name="Song R."/>
            <person name="Chenine A.L."/>
            <person name="Ruprecht R.M."/>
        </authorList>
    </citation>
    <scope>NUCLEOTIDE SEQUENCE</scope>
    <source>
        <strain evidence="6">Harm_GR_Male_#8</strain>
        <tissue evidence="6">Whole organism</tissue>
    </source>
</reference>
<dbReference type="InterPro" id="IPR018170">
    <property type="entry name" value="Aldo/ket_reductase_CS"/>
</dbReference>
<dbReference type="PRINTS" id="PR00069">
    <property type="entry name" value="ALDKETRDTASE"/>
</dbReference>
<protein>
    <submittedName>
        <fullName evidence="5">Alcohol dehydrogenase 15</fullName>
    </submittedName>
</protein>
<sequence length="324" mass="35836">MSIPEYIELEGGDRLPRIGFGTWQASDEVLEKAVDAALEAGYRHFDTARAYENEAALGRALNRWIGGDPARRKQLFVVTKLPPGGNRPELVQEYFDASLRDLNLDYVDLYLIHTPFAFEHVPGDLHPKNPDGSMKVDHTTNLLELWKTVLKLKESGRVRHVGVSNLNAEQLARVCGVARPACLQVEVHALCQQPDLLAAATKLGVPLVAYSPLGSKALADALAAKTGREYPDLLQLPVVARIAQAHGRTPAQVLLRHTLQRGLAAIPKSTNPARIKQNISLWDFELSEKEMSELAALDRGEAGRICDFAFFIGIDKHPEFPFKK</sequence>
<evidence type="ECO:0000256" key="1">
    <source>
        <dbReference type="PIRSR" id="PIRSR000097-1"/>
    </source>
</evidence>
<dbReference type="PROSITE" id="PS00063">
    <property type="entry name" value="ALDOKETO_REDUCTASE_3"/>
    <property type="match status" value="1"/>
</dbReference>
<reference evidence="6 7" key="2">
    <citation type="journal article" date="2017" name="BMC Biol.">
        <title>Genomic innovations, transcriptional plasticity and gene loss underlying the evolution and divergence of two highly polyphagous and invasive Helicoverpa pest species.</title>
        <authorList>
            <person name="Pearce S.L."/>
            <person name="Clarke D.F."/>
            <person name="East P.D."/>
            <person name="Elfekih S."/>
            <person name="Gordon K.H."/>
            <person name="Jermiin L.S."/>
            <person name="McGaughran A."/>
            <person name="Oakeshott J.G."/>
            <person name="Papanikolaou A."/>
            <person name="Perera O.P."/>
            <person name="Rane R.V."/>
            <person name="Richards S."/>
            <person name="Tay W.T."/>
            <person name="Walsh T.K."/>
            <person name="Anderson A."/>
            <person name="Anderson C.J."/>
            <person name="Asgari S."/>
            <person name="Board P.G."/>
            <person name="Bretschneider A."/>
            <person name="Campbell P.M."/>
            <person name="Chertemps T."/>
            <person name="Christeller J.T."/>
            <person name="Coppin C.W."/>
            <person name="Downes S.J."/>
            <person name="Duan G."/>
            <person name="Farnsworth C.A."/>
            <person name="Good R.T."/>
            <person name="Han L.B."/>
            <person name="Han Y.C."/>
            <person name="Hatje K."/>
            <person name="Horne I."/>
            <person name="Huang Y.P."/>
            <person name="Hughes D.S."/>
            <person name="Jacquin-Joly E."/>
            <person name="James W."/>
            <person name="Jhangiani S."/>
            <person name="Kollmar M."/>
            <person name="Kuwar S.S."/>
            <person name="Li S."/>
            <person name="Liu N.Y."/>
            <person name="Maibeche M.T."/>
            <person name="Miller J.R."/>
            <person name="Montagne N."/>
            <person name="Perry T."/>
            <person name="Qu J."/>
            <person name="Song S.V."/>
            <person name="Sutton G.G."/>
            <person name="Vogel H."/>
            <person name="Walenz B.P."/>
            <person name="Xu W."/>
            <person name="Zhang H.J."/>
            <person name="Zou Z."/>
            <person name="Batterham P."/>
            <person name="Edwards O.R."/>
            <person name="Feyereisen R."/>
            <person name="Gibbs R.A."/>
            <person name="Heckel D.G."/>
            <person name="McGrath A."/>
            <person name="Robin C."/>
            <person name="Scherer S.E."/>
            <person name="Worley K.C."/>
            <person name="Wu Y.D."/>
        </authorList>
    </citation>
    <scope>NUCLEOTIDE SEQUENCE [LARGE SCALE GENOMIC DNA]</scope>
    <source>
        <strain evidence="6">Harm_GR_Male_#8</strain>
        <tissue evidence="6">Whole organism</tissue>
    </source>
</reference>
<evidence type="ECO:0000256" key="3">
    <source>
        <dbReference type="PIRSR" id="PIRSR000097-3"/>
    </source>
</evidence>
<dbReference type="InterPro" id="IPR036812">
    <property type="entry name" value="NAD(P)_OxRdtase_dom_sf"/>
</dbReference>
<organism evidence="5">
    <name type="scientific">Helicoverpa armigera</name>
    <name type="common">Cotton bollworm</name>
    <name type="synonym">Heliothis armigera</name>
    <dbReference type="NCBI Taxonomy" id="29058"/>
    <lineage>
        <taxon>Eukaryota</taxon>
        <taxon>Metazoa</taxon>
        <taxon>Ecdysozoa</taxon>
        <taxon>Arthropoda</taxon>
        <taxon>Hexapoda</taxon>
        <taxon>Insecta</taxon>
        <taxon>Pterygota</taxon>
        <taxon>Neoptera</taxon>
        <taxon>Endopterygota</taxon>
        <taxon>Lepidoptera</taxon>
        <taxon>Glossata</taxon>
        <taxon>Ditrysia</taxon>
        <taxon>Noctuoidea</taxon>
        <taxon>Noctuidae</taxon>
        <taxon>Heliothinae</taxon>
        <taxon>Helicoverpa</taxon>
    </lineage>
</organism>
<dbReference type="EMBL" id="KZ149994">
    <property type="protein sequence ID" value="PZC75483.1"/>
    <property type="molecule type" value="Genomic_DNA"/>
</dbReference>
<dbReference type="SUPFAM" id="SSF51430">
    <property type="entry name" value="NAD(P)-linked oxidoreductase"/>
    <property type="match status" value="1"/>
</dbReference>
<accession>A0A0F6Q2K7</accession>
<dbReference type="AlphaFoldDB" id="A0A0F6Q2K7"/>
<feature type="site" description="Lowers pKa of active site Tyr" evidence="3">
    <location>
        <position position="80"/>
    </location>
</feature>
<dbReference type="InterPro" id="IPR023210">
    <property type="entry name" value="NADP_OxRdtase_dom"/>
</dbReference>
<evidence type="ECO:0000313" key="5">
    <source>
        <dbReference type="EMBL" id="AKD01736.1"/>
    </source>
</evidence>
<dbReference type="PROSITE" id="PS00798">
    <property type="entry name" value="ALDOKETO_REDUCTASE_1"/>
    <property type="match status" value="1"/>
</dbReference>
<name>A0A0F6Q2K7_HELAM</name>
<dbReference type="InterPro" id="IPR020471">
    <property type="entry name" value="AKR"/>
</dbReference>
<feature type="non-terminal residue" evidence="5">
    <location>
        <position position="1"/>
    </location>
</feature>
<dbReference type="PANTHER" id="PTHR11732">
    <property type="entry name" value="ALDO/KETO REDUCTASE"/>
    <property type="match status" value="1"/>
</dbReference>
<feature type="domain" description="NADP-dependent oxidoreductase" evidence="4">
    <location>
        <begin position="17"/>
        <end position="298"/>
    </location>
</feature>
<evidence type="ECO:0000313" key="7">
    <source>
        <dbReference type="Proteomes" id="UP000249218"/>
    </source>
</evidence>